<feature type="domain" description="PspC-related ToastRack" evidence="1">
    <location>
        <begin position="1"/>
        <end position="109"/>
    </location>
</feature>
<accession>A0A090W6L9</accession>
<dbReference type="EMBL" id="BBNS01000016">
    <property type="protein sequence ID" value="GAL71873.1"/>
    <property type="molecule type" value="Genomic_DNA"/>
</dbReference>
<evidence type="ECO:0000259" key="1">
    <source>
        <dbReference type="Pfam" id="PF22744"/>
    </source>
</evidence>
<dbReference type="Proteomes" id="UP000029646">
    <property type="component" value="Unassembled WGS sequence"/>
</dbReference>
<protein>
    <submittedName>
        <fullName evidence="2">Conserved domain protein</fullName>
    </submittedName>
</protein>
<reference evidence="2 3" key="1">
    <citation type="journal article" date="2014" name="Genome Announc.">
        <title>Draft Genome Sequence of Marine Flavobacterium Jejuia pallidilutea Strain 11shimoA1 and Pigmentation Mutants.</title>
        <authorList>
            <person name="Takatani N."/>
            <person name="Nakanishi M."/>
            <person name="Meirelles P."/>
            <person name="Mino S."/>
            <person name="Suda W."/>
            <person name="Oshima K."/>
            <person name="Hattori M."/>
            <person name="Ohkuma M."/>
            <person name="Hosokawa M."/>
            <person name="Miyashita K."/>
            <person name="Thompson F.L."/>
            <person name="Niwa A."/>
            <person name="Sawabe T."/>
            <person name="Sawabe T."/>
        </authorList>
    </citation>
    <scope>NUCLEOTIDE SEQUENCE [LARGE SCALE GENOMIC DNA]</scope>
    <source>
        <strain evidence="3">JCM19302</strain>
    </source>
</reference>
<dbReference type="AlphaFoldDB" id="A0A090W6L9"/>
<proteinExistence type="predicted"/>
<comment type="caution">
    <text evidence="2">The sequence shown here is derived from an EMBL/GenBank/DDBJ whole genome shotgun (WGS) entry which is preliminary data.</text>
</comment>
<sequence length="112" mass="13020">MIYSSDIRLIVRSTKDSLASLSIEKTSEGSSYQIAKQRAEQINYNYALVGKELLLDAYLTTDFKHKFRDQEVHLILYLPEGSTYMPMITHTRFTETHQITTIFYKTDKKSTT</sequence>
<dbReference type="RefSeq" id="WP_369385261.1">
    <property type="nucleotide sequence ID" value="NZ_BBNS01000016.1"/>
</dbReference>
<evidence type="ECO:0000313" key="2">
    <source>
        <dbReference type="EMBL" id="GAL71873.1"/>
    </source>
</evidence>
<dbReference type="InterPro" id="IPR054319">
    <property type="entry name" value="PspC-rel_ToastRack"/>
</dbReference>
<gene>
    <name evidence="2" type="ORF">JCM19302_1313</name>
</gene>
<evidence type="ECO:0000313" key="3">
    <source>
        <dbReference type="Proteomes" id="UP000029646"/>
    </source>
</evidence>
<organism evidence="2 3">
    <name type="scientific">Jejuia pallidilutea</name>
    <dbReference type="NCBI Taxonomy" id="504487"/>
    <lineage>
        <taxon>Bacteria</taxon>
        <taxon>Pseudomonadati</taxon>
        <taxon>Bacteroidota</taxon>
        <taxon>Flavobacteriia</taxon>
        <taxon>Flavobacteriales</taxon>
        <taxon>Flavobacteriaceae</taxon>
        <taxon>Jejuia</taxon>
    </lineage>
</organism>
<name>A0A090W6L9_9FLAO</name>
<dbReference type="Pfam" id="PF22744">
    <property type="entry name" value="Toast-rack_PspC-Cterm"/>
    <property type="match status" value="1"/>
</dbReference>